<reference evidence="4" key="1">
    <citation type="journal article" date="2006" name="PLoS Biol.">
        <title>Macronuclear genome sequence of the ciliate Tetrahymena thermophila, a model eukaryote.</title>
        <authorList>
            <person name="Eisen J.A."/>
            <person name="Coyne R.S."/>
            <person name="Wu M."/>
            <person name="Wu D."/>
            <person name="Thiagarajan M."/>
            <person name="Wortman J.R."/>
            <person name="Badger J.H."/>
            <person name="Ren Q."/>
            <person name="Amedeo P."/>
            <person name="Jones K.M."/>
            <person name="Tallon L.J."/>
            <person name="Delcher A.L."/>
            <person name="Salzberg S.L."/>
            <person name="Silva J.C."/>
            <person name="Haas B.J."/>
            <person name="Majoros W.H."/>
            <person name="Farzad M."/>
            <person name="Carlton J.M."/>
            <person name="Smith R.K. Jr."/>
            <person name="Garg J."/>
            <person name="Pearlman R.E."/>
            <person name="Karrer K.M."/>
            <person name="Sun L."/>
            <person name="Manning G."/>
            <person name="Elde N.C."/>
            <person name="Turkewitz A.P."/>
            <person name="Asai D.J."/>
            <person name="Wilkes D.E."/>
            <person name="Wang Y."/>
            <person name="Cai H."/>
            <person name="Collins K."/>
            <person name="Stewart B.A."/>
            <person name="Lee S.R."/>
            <person name="Wilamowska K."/>
            <person name="Weinberg Z."/>
            <person name="Ruzzo W.L."/>
            <person name="Wloga D."/>
            <person name="Gaertig J."/>
            <person name="Frankel J."/>
            <person name="Tsao C.-C."/>
            <person name="Gorovsky M.A."/>
            <person name="Keeling P.J."/>
            <person name="Waller R.F."/>
            <person name="Patron N.J."/>
            <person name="Cherry J.M."/>
            <person name="Stover N.A."/>
            <person name="Krieger C.J."/>
            <person name="del Toro C."/>
            <person name="Ryder H.F."/>
            <person name="Williamson S.C."/>
            <person name="Barbeau R.A."/>
            <person name="Hamilton E.P."/>
            <person name="Orias E."/>
        </authorList>
    </citation>
    <scope>NUCLEOTIDE SEQUENCE [LARGE SCALE GENOMIC DNA]</scope>
    <source>
        <strain evidence="4">SB210</strain>
    </source>
</reference>
<dbReference type="GO" id="GO:0005783">
    <property type="term" value="C:endoplasmic reticulum"/>
    <property type="evidence" value="ECO:0007669"/>
    <property type="project" value="TreeGrafter"/>
</dbReference>
<dbReference type="GeneID" id="7835535"/>
<dbReference type="GO" id="GO:0004467">
    <property type="term" value="F:long-chain fatty acid-CoA ligase activity"/>
    <property type="evidence" value="ECO:0007669"/>
    <property type="project" value="TreeGrafter"/>
</dbReference>
<dbReference type="AlphaFoldDB" id="Q22F02"/>
<accession>Q22F02</accession>
<dbReference type="GO" id="GO:0016020">
    <property type="term" value="C:membrane"/>
    <property type="evidence" value="ECO:0007669"/>
    <property type="project" value="TreeGrafter"/>
</dbReference>
<evidence type="ECO:0000256" key="2">
    <source>
        <dbReference type="ARBA" id="ARBA00022840"/>
    </source>
</evidence>
<dbReference type="GO" id="GO:0005524">
    <property type="term" value="F:ATP binding"/>
    <property type="evidence" value="ECO:0007669"/>
    <property type="project" value="UniProtKB-KW"/>
</dbReference>
<name>Q22F02_TETTS</name>
<protein>
    <submittedName>
        <fullName evidence="3">Long-chain-fatty-acid-CoA ligase, putative</fullName>
    </submittedName>
</protein>
<gene>
    <name evidence="3" type="ORF">TTHERM_00822110</name>
</gene>
<organism evidence="3 4">
    <name type="scientific">Tetrahymena thermophila (strain SB210)</name>
    <dbReference type="NCBI Taxonomy" id="312017"/>
    <lineage>
        <taxon>Eukaryota</taxon>
        <taxon>Sar</taxon>
        <taxon>Alveolata</taxon>
        <taxon>Ciliophora</taxon>
        <taxon>Intramacronucleata</taxon>
        <taxon>Oligohymenophorea</taxon>
        <taxon>Hymenostomatida</taxon>
        <taxon>Tetrahymenina</taxon>
        <taxon>Tetrahymenidae</taxon>
        <taxon>Tetrahymena</taxon>
    </lineage>
</organism>
<keyword evidence="1" id="KW-0547">Nucleotide-binding</keyword>
<dbReference type="KEGG" id="tet:TTHERM_00822110"/>
<dbReference type="HOGENOM" id="CLU_779619_0_0_1"/>
<evidence type="ECO:0000313" key="3">
    <source>
        <dbReference type="EMBL" id="EAR83873.2"/>
    </source>
</evidence>
<dbReference type="EMBL" id="GG662544">
    <property type="protein sequence ID" value="EAR83873.2"/>
    <property type="molecule type" value="Genomic_DNA"/>
</dbReference>
<dbReference type="Proteomes" id="UP000009168">
    <property type="component" value="Unassembled WGS sequence"/>
</dbReference>
<dbReference type="InParanoid" id="Q22F02"/>
<dbReference type="PANTHER" id="PTHR43272">
    <property type="entry name" value="LONG-CHAIN-FATTY-ACID--COA LIGASE"/>
    <property type="match status" value="1"/>
</dbReference>
<dbReference type="STRING" id="312017.Q22F02"/>
<dbReference type="PANTHER" id="PTHR43272:SF33">
    <property type="entry name" value="AMP-BINDING DOMAIN-CONTAINING PROTEIN-RELATED"/>
    <property type="match status" value="1"/>
</dbReference>
<evidence type="ECO:0000256" key="1">
    <source>
        <dbReference type="ARBA" id="ARBA00022741"/>
    </source>
</evidence>
<sequence>MGHSYSLILNMSKWKLLRKKKKLFLLQKIDRGAKISFQSRDTLKPREDLTAAQPTVLIIIPRVLIKFYNEINYQIANQLAFMRNNIKSSYDQTQVSGQETVELFLDTTQNHEGGIVASAQLKLQDVPKMCYFSTDNDENENPMLRGEICIRGYTVFVGYQLQRR</sequence>
<keyword evidence="3" id="KW-0436">Ligase</keyword>
<proteinExistence type="predicted"/>
<evidence type="ECO:0000313" key="4">
    <source>
        <dbReference type="Proteomes" id="UP000009168"/>
    </source>
</evidence>
<keyword evidence="4" id="KW-1185">Reference proteome</keyword>
<keyword evidence="2" id="KW-0067">ATP-binding</keyword>
<dbReference type="SUPFAM" id="SSF56801">
    <property type="entry name" value="Acetyl-CoA synthetase-like"/>
    <property type="match status" value="1"/>
</dbReference>
<dbReference type="RefSeq" id="XP_001031536.2">
    <property type="nucleotide sequence ID" value="XM_001031536.2"/>
</dbReference>